<comment type="caution">
    <text evidence="1">The sequence shown here is derived from an EMBL/GenBank/DDBJ whole genome shotgun (WGS) entry which is preliminary data.</text>
</comment>
<dbReference type="Proteomes" id="UP001595075">
    <property type="component" value="Unassembled WGS sequence"/>
</dbReference>
<organism evidence="1 2">
    <name type="scientific">Oculimacula yallundae</name>
    <dbReference type="NCBI Taxonomy" id="86028"/>
    <lineage>
        <taxon>Eukaryota</taxon>
        <taxon>Fungi</taxon>
        <taxon>Dikarya</taxon>
        <taxon>Ascomycota</taxon>
        <taxon>Pezizomycotina</taxon>
        <taxon>Leotiomycetes</taxon>
        <taxon>Helotiales</taxon>
        <taxon>Ploettnerulaceae</taxon>
        <taxon>Oculimacula</taxon>
    </lineage>
</organism>
<reference evidence="1 2" key="1">
    <citation type="journal article" date="2024" name="Commun. Biol.">
        <title>Comparative genomic analysis of thermophilic fungi reveals convergent evolutionary adaptations and gene losses.</title>
        <authorList>
            <person name="Steindorff A.S."/>
            <person name="Aguilar-Pontes M.V."/>
            <person name="Robinson A.J."/>
            <person name="Andreopoulos B."/>
            <person name="LaButti K."/>
            <person name="Kuo A."/>
            <person name="Mondo S."/>
            <person name="Riley R."/>
            <person name="Otillar R."/>
            <person name="Haridas S."/>
            <person name="Lipzen A."/>
            <person name="Grimwood J."/>
            <person name="Schmutz J."/>
            <person name="Clum A."/>
            <person name="Reid I.D."/>
            <person name="Moisan M.C."/>
            <person name="Butler G."/>
            <person name="Nguyen T.T.M."/>
            <person name="Dewar K."/>
            <person name="Conant G."/>
            <person name="Drula E."/>
            <person name="Henrissat B."/>
            <person name="Hansel C."/>
            <person name="Singer S."/>
            <person name="Hutchinson M.I."/>
            <person name="de Vries R.P."/>
            <person name="Natvig D.O."/>
            <person name="Powell A.J."/>
            <person name="Tsang A."/>
            <person name="Grigoriev I.V."/>
        </authorList>
    </citation>
    <scope>NUCLEOTIDE SEQUENCE [LARGE SCALE GENOMIC DNA]</scope>
    <source>
        <strain evidence="1 2">CBS 494.80</strain>
    </source>
</reference>
<name>A0ABR4C7I1_9HELO</name>
<evidence type="ECO:0000313" key="2">
    <source>
        <dbReference type="Proteomes" id="UP001595075"/>
    </source>
</evidence>
<keyword evidence="2" id="KW-1185">Reference proteome</keyword>
<sequence>MVRILAVQQLPQLRLSPNTNHWAQHHPPVAVVLLIRPSVPLLDRLAPELDALGVVSLLSLHNNRVPESQSSSSDSSNLQSFLETGARLGTIIPDEDKRRTDGRFNSSHVLQTLDNCTLLYRFWYAGSLKLREIQLETDTINSHSETFSCSQLLRFPCAGKRKSISITNGLRLCAYSNPSPTASCIFKRDITKGSQ</sequence>
<gene>
    <name evidence="1" type="ORF">VTL71DRAFT_3548</name>
</gene>
<dbReference type="EMBL" id="JAZHXI010000012">
    <property type="protein sequence ID" value="KAL2065878.1"/>
    <property type="molecule type" value="Genomic_DNA"/>
</dbReference>
<evidence type="ECO:0000313" key="1">
    <source>
        <dbReference type="EMBL" id="KAL2065878.1"/>
    </source>
</evidence>
<proteinExistence type="predicted"/>
<accession>A0ABR4C7I1</accession>
<protein>
    <submittedName>
        <fullName evidence="1">Uncharacterized protein</fullName>
    </submittedName>
</protein>